<keyword evidence="1" id="KW-0472">Membrane</keyword>
<keyword evidence="1" id="KW-1133">Transmembrane helix</keyword>
<feature type="transmembrane region" description="Helical" evidence="1">
    <location>
        <begin position="56"/>
        <end position="77"/>
    </location>
</feature>
<evidence type="ECO:0000313" key="2">
    <source>
        <dbReference type="EMBL" id="VFU63929.1"/>
    </source>
</evidence>
<accession>A0A6N2NCS0</accession>
<organism evidence="2">
    <name type="scientific">Salix viminalis</name>
    <name type="common">Common osier</name>
    <name type="synonym">Basket willow</name>
    <dbReference type="NCBI Taxonomy" id="40686"/>
    <lineage>
        <taxon>Eukaryota</taxon>
        <taxon>Viridiplantae</taxon>
        <taxon>Streptophyta</taxon>
        <taxon>Embryophyta</taxon>
        <taxon>Tracheophyta</taxon>
        <taxon>Spermatophyta</taxon>
        <taxon>Magnoliopsida</taxon>
        <taxon>eudicotyledons</taxon>
        <taxon>Gunneridae</taxon>
        <taxon>Pentapetalae</taxon>
        <taxon>rosids</taxon>
        <taxon>fabids</taxon>
        <taxon>Malpighiales</taxon>
        <taxon>Salicaceae</taxon>
        <taxon>Saliceae</taxon>
        <taxon>Salix</taxon>
    </lineage>
</organism>
<dbReference type="InterPro" id="IPR037104">
    <property type="entry name" value="Annexin_sf"/>
</dbReference>
<dbReference type="Gene3D" id="1.10.220.10">
    <property type="entry name" value="Annexin"/>
    <property type="match status" value="1"/>
</dbReference>
<dbReference type="EMBL" id="CAADRP010002229">
    <property type="protein sequence ID" value="VFU63929.1"/>
    <property type="molecule type" value="Genomic_DNA"/>
</dbReference>
<protein>
    <submittedName>
        <fullName evidence="2">Uncharacterized protein</fullName>
    </submittedName>
</protein>
<dbReference type="GO" id="GO:0005509">
    <property type="term" value="F:calcium ion binding"/>
    <property type="evidence" value="ECO:0007669"/>
    <property type="project" value="InterPro"/>
</dbReference>
<name>A0A6N2NCS0_SALVM</name>
<keyword evidence="1" id="KW-0812">Transmembrane</keyword>
<dbReference type="GO" id="GO:0005544">
    <property type="term" value="F:calcium-dependent phospholipid binding"/>
    <property type="evidence" value="ECO:0007669"/>
    <property type="project" value="InterPro"/>
</dbReference>
<gene>
    <name evidence="2" type="ORF">SVIM_LOCUS488246</name>
</gene>
<reference evidence="2" key="1">
    <citation type="submission" date="2019-03" db="EMBL/GenBank/DDBJ databases">
        <authorList>
            <person name="Mank J."/>
            <person name="Almeida P."/>
        </authorList>
    </citation>
    <scope>NUCLEOTIDE SEQUENCE</scope>
    <source>
        <strain evidence="2">78183</strain>
    </source>
</reference>
<evidence type="ECO:0000256" key="1">
    <source>
        <dbReference type="SAM" id="Phobius"/>
    </source>
</evidence>
<proteinExistence type="predicted"/>
<dbReference type="AlphaFoldDB" id="A0A6N2NCS0"/>
<sequence>MASLKVPASVPPPHEDAEQLHKAFEGMLHNATQSDRSILKLTGKISSKIWTRNFLATSRGLCCCGHWILLSVMHIWLMKRRKG</sequence>